<dbReference type="Gene3D" id="3.40.50.1820">
    <property type="entry name" value="alpha/beta hydrolase"/>
    <property type="match status" value="1"/>
</dbReference>
<accession>H5TJM9</accession>
<organism evidence="2 3">
    <name type="scientific">Gordonia otitidis (strain DSM 44809 / CCUG 52243 / JCM 12355 / NBRC 100426 / IFM 10032)</name>
    <dbReference type="NCBI Taxonomy" id="1108044"/>
    <lineage>
        <taxon>Bacteria</taxon>
        <taxon>Bacillati</taxon>
        <taxon>Actinomycetota</taxon>
        <taxon>Actinomycetes</taxon>
        <taxon>Mycobacteriales</taxon>
        <taxon>Gordoniaceae</taxon>
        <taxon>Gordonia</taxon>
    </lineage>
</organism>
<reference evidence="2" key="1">
    <citation type="submission" date="2012-02" db="EMBL/GenBank/DDBJ databases">
        <title>Whole genome shotgun sequence of Gordonia otitidis NBRC 100426.</title>
        <authorList>
            <person name="Yoshida I."/>
            <person name="Hosoyama A."/>
            <person name="Tsuchikane K."/>
            <person name="Katsumata H."/>
            <person name="Yamazaki S."/>
            <person name="Fujita N."/>
        </authorList>
    </citation>
    <scope>NUCLEOTIDE SEQUENCE [LARGE SCALE GENOMIC DNA]</scope>
    <source>
        <strain evidence="2">NBRC 100426</strain>
    </source>
</reference>
<dbReference type="Proteomes" id="UP000005038">
    <property type="component" value="Unassembled WGS sequence"/>
</dbReference>
<dbReference type="AlphaFoldDB" id="H5TJM9"/>
<gene>
    <name evidence="2" type="ORF">GOOTI_077_00080</name>
</gene>
<proteinExistence type="predicted"/>
<dbReference type="InterPro" id="IPR012908">
    <property type="entry name" value="PGAP1-ab_dom-like"/>
</dbReference>
<dbReference type="Pfam" id="PF07819">
    <property type="entry name" value="PGAP1"/>
    <property type="match status" value="1"/>
</dbReference>
<dbReference type="STRING" id="1108044.GOOTI_077_00080"/>
<dbReference type="RefSeq" id="WP_007237931.1">
    <property type="nucleotide sequence ID" value="NZ_BAFB01000077.1"/>
</dbReference>
<keyword evidence="3" id="KW-1185">Reference proteome</keyword>
<dbReference type="InterPro" id="IPR029058">
    <property type="entry name" value="AB_hydrolase_fold"/>
</dbReference>
<name>H5TJM9_GORO1</name>
<comment type="caution">
    <text evidence="2">The sequence shown here is derived from an EMBL/GenBank/DDBJ whole genome shotgun (WGS) entry which is preliminary data.</text>
</comment>
<sequence length="425" mass="45249">MTSVDDAAPREVAALTQLGLRELAAATRGVAKLHHAVSDCLFAVSDRVGGTSSRSAHLLHDTVTDATYGTVSSLFEAIANVGAALPEPRRAPSQSARGASVLGVLDGLIGDSLAEERSSLAQTMSVRDDGAPVPVRTESLRAAFPGATGHVVVFLHGLMESEFAWDRGERPSYGRRLTADIGATEVRVRFNTGRHISDNGRELAALLEALVLQWPVPVTRVTLVGHSMGGLVIRSACHAASAEGAYWCEVVTDTVALGTPHYGAPLARTVHMATGILRCASVTSPLGNLLARRSAGVRDLFHGSLTDDDWSGRDPDAFRQQPAAAIPLLPRARHLFVTASLTRNPNHPVSRLIGDGLVLTPSGRGESRSRRVGFSIDHGLHLGGANHFTLLNNDDVYRWLREHLRPRLALPPGRGAQNAANTRIA</sequence>
<evidence type="ECO:0000259" key="1">
    <source>
        <dbReference type="Pfam" id="PF07819"/>
    </source>
</evidence>
<dbReference type="EMBL" id="BAFB01000077">
    <property type="protein sequence ID" value="GAB33687.1"/>
    <property type="molecule type" value="Genomic_DNA"/>
</dbReference>
<feature type="domain" description="GPI inositol-deacylase PGAP1-like alpha/beta" evidence="1">
    <location>
        <begin position="217"/>
        <end position="267"/>
    </location>
</feature>
<evidence type="ECO:0000313" key="2">
    <source>
        <dbReference type="EMBL" id="GAB33687.1"/>
    </source>
</evidence>
<dbReference type="SUPFAM" id="SSF53474">
    <property type="entry name" value="alpha/beta-Hydrolases"/>
    <property type="match status" value="1"/>
</dbReference>
<dbReference type="GO" id="GO:0016788">
    <property type="term" value="F:hydrolase activity, acting on ester bonds"/>
    <property type="evidence" value="ECO:0007669"/>
    <property type="project" value="InterPro"/>
</dbReference>
<protein>
    <recommendedName>
        <fullName evidence="1">GPI inositol-deacylase PGAP1-like alpha/beta domain-containing protein</fullName>
    </recommendedName>
</protein>
<evidence type="ECO:0000313" key="3">
    <source>
        <dbReference type="Proteomes" id="UP000005038"/>
    </source>
</evidence>